<dbReference type="RefSeq" id="WP_109245046.1">
    <property type="nucleotide sequence ID" value="NZ_BFFO01000001.1"/>
</dbReference>
<dbReference type="GO" id="GO:0016853">
    <property type="term" value="F:isomerase activity"/>
    <property type="evidence" value="ECO:0007669"/>
    <property type="project" value="UniProtKB-KW"/>
</dbReference>
<keyword evidence="1" id="KW-0413">Isomerase</keyword>
<accession>A0A2R5HIC9</accession>
<organism evidence="1 2">
    <name type="scientific">Lactococcus termiticola</name>
    <dbReference type="NCBI Taxonomy" id="2169526"/>
    <lineage>
        <taxon>Bacteria</taxon>
        <taxon>Bacillati</taxon>
        <taxon>Bacillota</taxon>
        <taxon>Bacilli</taxon>
        <taxon>Lactobacillales</taxon>
        <taxon>Streptococcaceae</taxon>
        <taxon>Lactococcus</taxon>
    </lineage>
</organism>
<evidence type="ECO:0000313" key="2">
    <source>
        <dbReference type="Proteomes" id="UP000245021"/>
    </source>
</evidence>
<comment type="caution">
    <text evidence="1">The sequence shown here is derived from an EMBL/GenBank/DDBJ whole genome shotgun (WGS) entry which is preliminary data.</text>
</comment>
<proteinExistence type="predicted"/>
<gene>
    <name evidence="1" type="primary">frnE</name>
    <name evidence="1" type="ORF">NtB2_00161</name>
</gene>
<evidence type="ECO:0000313" key="1">
    <source>
        <dbReference type="EMBL" id="GBG96058.1"/>
    </source>
</evidence>
<dbReference type="Proteomes" id="UP000245021">
    <property type="component" value="Unassembled WGS sequence"/>
</dbReference>
<protein>
    <submittedName>
        <fullName evidence="1">Dithiol-disulfide isomerase</fullName>
    </submittedName>
</protein>
<keyword evidence="2" id="KW-1185">Reference proteome</keyword>
<dbReference type="EMBL" id="BFFO01000001">
    <property type="protein sequence ID" value="GBG96058.1"/>
    <property type="molecule type" value="Genomic_DNA"/>
</dbReference>
<dbReference type="AlphaFoldDB" id="A0A2R5HIC9"/>
<name>A0A2R5HIC9_9LACT</name>
<sequence>MYEIQYYFTPVLDSFEPFDSNYDWHLKPIVNLATAKKLRDRQGLTKNIAMLNASYDRLQRISEDFVSLSLYGRKTSRAFILSLQDRLREPGSFLEYNASMRAEILAELGIEIRDFKEYRQFAKKKLKQELYDYQDQHFASLPASLILTADEGLQLEKCRHEQLQSYLLDKISA</sequence>
<reference evidence="1 2" key="1">
    <citation type="journal article" date="2018" name="Genome Announc.">
        <title>Draft Genome Sequence of Lactococcus sp. Strain NtB2 (JCM 32569), Isolated from the Gut of the Higher Termite Nasutitermes takasagoensis.</title>
        <authorList>
            <person name="Noda S."/>
            <person name="Aihara C."/>
            <person name="Yuki M."/>
            <person name="Ohkuma M."/>
        </authorList>
    </citation>
    <scope>NUCLEOTIDE SEQUENCE [LARGE SCALE GENOMIC DNA]</scope>
    <source>
        <strain evidence="1 2">NtB2</strain>
    </source>
</reference>
<dbReference type="OrthoDB" id="2243538at2"/>